<evidence type="ECO:0000256" key="1">
    <source>
        <dbReference type="SAM" id="Coils"/>
    </source>
</evidence>
<evidence type="ECO:0000313" key="3">
    <source>
        <dbReference type="Proteomes" id="UP001310692"/>
    </source>
</evidence>
<reference evidence="2 3" key="1">
    <citation type="submission" date="2024-01" db="EMBL/GenBank/DDBJ databases">
        <title>Hyphobacterium bacterium isolated from marine sediment.</title>
        <authorList>
            <person name="Zhao S."/>
        </authorList>
    </citation>
    <scope>NUCLEOTIDE SEQUENCE [LARGE SCALE GENOMIC DNA]</scope>
    <source>
        <strain evidence="2 3">Y60-23</strain>
    </source>
</reference>
<feature type="coiled-coil region" evidence="1">
    <location>
        <begin position="44"/>
        <end position="71"/>
    </location>
</feature>
<keyword evidence="3" id="KW-1185">Reference proteome</keyword>
<dbReference type="InterPro" id="IPR025310">
    <property type="entry name" value="DUF4164"/>
</dbReference>
<evidence type="ECO:0000313" key="2">
    <source>
        <dbReference type="EMBL" id="MEE2566433.1"/>
    </source>
</evidence>
<sequence>MTESTADPVAEATERLNRALSRVEIAVGRLRDRVTSAGHSDSDRARLAEELDEARAREEALTEAANDASKALALAIADLREAAQAADDAADTERDADG</sequence>
<accession>A0ABU7LY13</accession>
<keyword evidence="1" id="KW-0175">Coiled coil</keyword>
<gene>
    <name evidence="2" type="ORF">V0U35_07040</name>
</gene>
<dbReference type="EMBL" id="JAZDRO010000002">
    <property type="protein sequence ID" value="MEE2566433.1"/>
    <property type="molecule type" value="Genomic_DNA"/>
</dbReference>
<name>A0ABU7LY13_9PROT</name>
<dbReference type="Proteomes" id="UP001310692">
    <property type="component" value="Unassembled WGS sequence"/>
</dbReference>
<dbReference type="RefSeq" id="WP_330195974.1">
    <property type="nucleotide sequence ID" value="NZ_JAZDRO010000002.1"/>
</dbReference>
<proteinExistence type="predicted"/>
<comment type="caution">
    <text evidence="2">The sequence shown here is derived from an EMBL/GenBank/DDBJ whole genome shotgun (WGS) entry which is preliminary data.</text>
</comment>
<protein>
    <submittedName>
        <fullName evidence="2">DUF4164 family protein</fullName>
    </submittedName>
</protein>
<organism evidence="2 3">
    <name type="scientific">Hyphobacterium marinum</name>
    <dbReference type="NCBI Taxonomy" id="3116574"/>
    <lineage>
        <taxon>Bacteria</taxon>
        <taxon>Pseudomonadati</taxon>
        <taxon>Pseudomonadota</taxon>
        <taxon>Alphaproteobacteria</taxon>
        <taxon>Maricaulales</taxon>
        <taxon>Maricaulaceae</taxon>
        <taxon>Hyphobacterium</taxon>
    </lineage>
</organism>
<dbReference type="Pfam" id="PF13747">
    <property type="entry name" value="DUF4164"/>
    <property type="match status" value="1"/>
</dbReference>